<proteinExistence type="predicted"/>
<keyword evidence="3" id="KW-1185">Reference proteome</keyword>
<dbReference type="EMBL" id="JGYG01000010">
    <property type="protein sequence ID" value="KFI27768.1"/>
    <property type="molecule type" value="Genomic_DNA"/>
</dbReference>
<gene>
    <name evidence="2" type="ORF">CN97_00240</name>
</gene>
<reference evidence="2 3" key="1">
    <citation type="submission" date="2014-03" db="EMBL/GenBank/DDBJ databases">
        <title>Genome of Haematobacter massiliensis CCUG 47968.</title>
        <authorList>
            <person name="Wang D."/>
            <person name="Wang G."/>
        </authorList>
    </citation>
    <scope>NUCLEOTIDE SEQUENCE [LARGE SCALE GENOMIC DNA]</scope>
    <source>
        <strain evidence="2 3">CCUG 47968</strain>
    </source>
</reference>
<dbReference type="Gene3D" id="3.10.450.160">
    <property type="entry name" value="inner membrane protein cigr"/>
    <property type="match status" value="1"/>
</dbReference>
<evidence type="ECO:0000256" key="1">
    <source>
        <dbReference type="SAM" id="MobiDB-lite"/>
    </source>
</evidence>
<feature type="region of interest" description="Disordered" evidence="1">
    <location>
        <begin position="34"/>
        <end position="58"/>
    </location>
</feature>
<organism evidence="2 3">
    <name type="scientific">Haematobacter massiliensis</name>
    <dbReference type="NCBI Taxonomy" id="195105"/>
    <lineage>
        <taxon>Bacteria</taxon>
        <taxon>Pseudomonadati</taxon>
        <taxon>Pseudomonadota</taxon>
        <taxon>Alphaproteobacteria</taxon>
        <taxon>Rhodobacterales</taxon>
        <taxon>Paracoccaceae</taxon>
        <taxon>Haematobacter</taxon>
    </lineage>
</organism>
<accession>A0A086Y0G8</accession>
<dbReference type="AlphaFoldDB" id="A0A086Y0G8"/>
<name>A0A086Y0G8_9RHOB</name>
<comment type="caution">
    <text evidence="2">The sequence shown here is derived from an EMBL/GenBank/DDBJ whole genome shotgun (WGS) entry which is preliminary data.</text>
</comment>
<protein>
    <submittedName>
        <fullName evidence="2">Uncharacterized protein</fullName>
    </submittedName>
</protein>
<dbReference type="eggNOG" id="ENOG502ZE82">
    <property type="taxonomic scope" value="Bacteria"/>
</dbReference>
<evidence type="ECO:0000313" key="3">
    <source>
        <dbReference type="Proteomes" id="UP000028826"/>
    </source>
</evidence>
<evidence type="ECO:0000313" key="2">
    <source>
        <dbReference type="EMBL" id="KFI27768.1"/>
    </source>
</evidence>
<sequence>MLAGLMTIPFNPWPSQPSYTPRYGYAWDGSELPGSAPELGDSARSAPPFQQAARSRLPAPPRGYHYRVLKGWVVMVDDRSQRVAQIMLSYDRLRGG</sequence>
<dbReference type="Proteomes" id="UP000028826">
    <property type="component" value="Unassembled WGS sequence"/>
</dbReference>